<dbReference type="InterPro" id="IPR027417">
    <property type="entry name" value="P-loop_NTPase"/>
</dbReference>
<evidence type="ECO:0000256" key="3">
    <source>
        <dbReference type="ARBA" id="ARBA00023015"/>
    </source>
</evidence>
<evidence type="ECO:0000313" key="10">
    <source>
        <dbReference type="Proteomes" id="UP001604267"/>
    </source>
</evidence>
<dbReference type="Pfam" id="PF03704">
    <property type="entry name" value="BTAD"/>
    <property type="match status" value="1"/>
</dbReference>
<dbReference type="Gene3D" id="1.10.10.10">
    <property type="entry name" value="Winged helix-like DNA-binding domain superfamily/Winged helix DNA-binding domain"/>
    <property type="match status" value="1"/>
</dbReference>
<feature type="compositionally biased region" description="Basic and acidic residues" evidence="7">
    <location>
        <begin position="488"/>
        <end position="497"/>
    </location>
</feature>
<proteinExistence type="inferred from homology"/>
<dbReference type="InterPro" id="IPR041664">
    <property type="entry name" value="AAA_16"/>
</dbReference>
<keyword evidence="2" id="KW-0902">Two-component regulatory system</keyword>
<dbReference type="SUPFAM" id="SSF46894">
    <property type="entry name" value="C-terminal effector domain of the bipartite response regulators"/>
    <property type="match status" value="1"/>
</dbReference>
<sequence>MRVRAGVDEGRGDGRGDGCGDARDDVRDDVLRFEVLGPLRVLRGGAEPDLGFPQARALLGLLLLRPGRPVGMSGIIDVLWPGPPPACAPNAVRRHVGALRRLLEPGLPPRAPGRRLLGRTGGYLLEAGADEVDVLRFRALTRRGMRAAATARPEPAVRHFTGALRLWRGPVAGGLPEPVRAHPRFAAVGREVLRTAQMAADAALLCGRADQVLPSLRRAAAMDPLAEPLAARLVLALAACGLQAEALAAYEAVRAGLAARLGVAPGAELAAAHARVLRQQVRPARRRVPAAPAEPVRPFVRPDQLPPGLPVFTGRETELAALDALSEEDSTRAVLISGPAGIGKTTLAVHWAHRAADRFPDGRFHLELGGSAARRAALDPAEALRRLLAALGVPARTMPTGVPALAARYREVLSDRRALVLLDDAACASRLRPLLPAAPGCLTLITSRSPLLPRTRPPATLQPTDPRPHPVLLRTDPRPRSPHPPTADVRRLSRDLRPTPGTRPLPPDPPATANARPPAPLPRNPPSTTDTRPLPPDPPTADVRPLPPDPSTADIRSLPLDLPTVADARALLARRIGAARVAAEPAAAEEIIQRCGRLPLALALVAARAVSRPEFPLGALAADLADLADPVQEAEPFGRAR</sequence>
<keyword evidence="4 6" id="KW-0238">DNA-binding</keyword>
<evidence type="ECO:0000256" key="7">
    <source>
        <dbReference type="SAM" id="MobiDB-lite"/>
    </source>
</evidence>
<dbReference type="SMART" id="SM01043">
    <property type="entry name" value="BTAD"/>
    <property type="match status" value="1"/>
</dbReference>
<dbReference type="SUPFAM" id="SSF48452">
    <property type="entry name" value="TPR-like"/>
    <property type="match status" value="1"/>
</dbReference>
<evidence type="ECO:0000256" key="1">
    <source>
        <dbReference type="ARBA" id="ARBA00005820"/>
    </source>
</evidence>
<dbReference type="PRINTS" id="PR00364">
    <property type="entry name" value="DISEASERSIST"/>
</dbReference>
<comment type="caution">
    <text evidence="9">The sequence shown here is derived from an EMBL/GenBank/DDBJ whole genome shotgun (WGS) entry which is preliminary data.</text>
</comment>
<dbReference type="Proteomes" id="UP001604267">
    <property type="component" value="Unassembled WGS sequence"/>
</dbReference>
<dbReference type="InterPro" id="IPR051677">
    <property type="entry name" value="AfsR-DnrI-RedD_regulator"/>
</dbReference>
<reference evidence="9 10" key="1">
    <citation type="submission" date="2024-10" db="EMBL/GenBank/DDBJ databases">
        <title>The Natural Products Discovery Center: Release of the First 8490 Sequenced Strains for Exploring Actinobacteria Biosynthetic Diversity.</title>
        <authorList>
            <person name="Kalkreuter E."/>
            <person name="Kautsar S.A."/>
            <person name="Yang D."/>
            <person name="Bader C.D."/>
            <person name="Teijaro C.N."/>
            <person name="Fluegel L."/>
            <person name="Davis C.M."/>
            <person name="Simpson J.R."/>
            <person name="Lauterbach L."/>
            <person name="Steele A.D."/>
            <person name="Gui C."/>
            <person name="Meng S."/>
            <person name="Li G."/>
            <person name="Viehrig K."/>
            <person name="Ye F."/>
            <person name="Su P."/>
            <person name="Kiefer A.F."/>
            <person name="Nichols A."/>
            <person name="Cepeda A.J."/>
            <person name="Yan W."/>
            <person name="Fan B."/>
            <person name="Jiang Y."/>
            <person name="Adhikari A."/>
            <person name="Zheng C.-J."/>
            <person name="Schuster L."/>
            <person name="Cowan T.M."/>
            <person name="Smanski M.J."/>
            <person name="Chevrette M.G."/>
            <person name="De Carvalho L.P.S."/>
            <person name="Shen B."/>
        </authorList>
    </citation>
    <scope>NUCLEOTIDE SEQUENCE [LARGE SCALE GENOMIC DNA]</scope>
    <source>
        <strain evidence="9 10">NPDC048320</strain>
    </source>
</reference>
<feature type="region of interest" description="Disordered" evidence="7">
    <location>
        <begin position="450"/>
        <end position="557"/>
    </location>
</feature>
<dbReference type="InterPro" id="IPR011990">
    <property type="entry name" value="TPR-like_helical_dom_sf"/>
</dbReference>
<feature type="domain" description="OmpR/PhoB-type" evidence="8">
    <location>
        <begin position="22"/>
        <end position="127"/>
    </location>
</feature>
<evidence type="ECO:0000259" key="8">
    <source>
        <dbReference type="PROSITE" id="PS51755"/>
    </source>
</evidence>
<keyword evidence="5" id="KW-0804">Transcription</keyword>
<dbReference type="Gene3D" id="1.25.40.10">
    <property type="entry name" value="Tetratricopeptide repeat domain"/>
    <property type="match status" value="1"/>
</dbReference>
<dbReference type="PROSITE" id="PS51755">
    <property type="entry name" value="OMPR_PHOB"/>
    <property type="match status" value="1"/>
</dbReference>
<dbReference type="SUPFAM" id="SSF52540">
    <property type="entry name" value="P-loop containing nucleoside triphosphate hydrolases"/>
    <property type="match status" value="1"/>
</dbReference>
<dbReference type="Pfam" id="PF13191">
    <property type="entry name" value="AAA_16"/>
    <property type="match status" value="1"/>
</dbReference>
<feature type="compositionally biased region" description="Low complexity" evidence="7">
    <location>
        <begin position="450"/>
        <end position="464"/>
    </location>
</feature>
<dbReference type="PANTHER" id="PTHR35807">
    <property type="entry name" value="TRANSCRIPTIONAL REGULATOR REDD-RELATED"/>
    <property type="match status" value="1"/>
</dbReference>
<dbReference type="CDD" id="cd15831">
    <property type="entry name" value="BTAD"/>
    <property type="match status" value="1"/>
</dbReference>
<name>A0ABW7BHN3_9ACTN</name>
<evidence type="ECO:0000256" key="6">
    <source>
        <dbReference type="PROSITE-ProRule" id="PRU01091"/>
    </source>
</evidence>
<evidence type="ECO:0000256" key="2">
    <source>
        <dbReference type="ARBA" id="ARBA00023012"/>
    </source>
</evidence>
<gene>
    <name evidence="9" type="ORF">ACGFZB_39080</name>
</gene>
<keyword evidence="10" id="KW-1185">Reference proteome</keyword>
<feature type="compositionally biased region" description="Pro residues" evidence="7">
    <location>
        <begin position="501"/>
        <end position="510"/>
    </location>
</feature>
<evidence type="ECO:0000256" key="5">
    <source>
        <dbReference type="ARBA" id="ARBA00023163"/>
    </source>
</evidence>
<keyword evidence="3" id="KW-0805">Transcription regulation</keyword>
<dbReference type="SMART" id="SM00862">
    <property type="entry name" value="Trans_reg_C"/>
    <property type="match status" value="1"/>
</dbReference>
<dbReference type="InterPro" id="IPR001867">
    <property type="entry name" value="OmpR/PhoB-type_DNA-bd"/>
</dbReference>
<dbReference type="PANTHER" id="PTHR35807:SF1">
    <property type="entry name" value="TRANSCRIPTIONAL REGULATOR REDD"/>
    <property type="match status" value="1"/>
</dbReference>
<dbReference type="InterPro" id="IPR016032">
    <property type="entry name" value="Sig_transdc_resp-reg_C-effctor"/>
</dbReference>
<dbReference type="InterPro" id="IPR005158">
    <property type="entry name" value="BTAD"/>
</dbReference>
<evidence type="ECO:0000313" key="9">
    <source>
        <dbReference type="EMBL" id="MFG3016345.1"/>
    </source>
</evidence>
<dbReference type="InterPro" id="IPR036388">
    <property type="entry name" value="WH-like_DNA-bd_sf"/>
</dbReference>
<dbReference type="Gene3D" id="3.40.50.300">
    <property type="entry name" value="P-loop containing nucleotide triphosphate hydrolases"/>
    <property type="match status" value="1"/>
</dbReference>
<comment type="similarity">
    <text evidence="1">Belongs to the AfsR/DnrI/RedD regulatory family.</text>
</comment>
<protein>
    <submittedName>
        <fullName evidence="9">BTAD domain-containing putative transcriptional regulator</fullName>
    </submittedName>
</protein>
<accession>A0ABW7BHN3</accession>
<organism evidence="9 10">
    <name type="scientific">Streptomyces cinerochromogenes</name>
    <dbReference type="NCBI Taxonomy" id="66422"/>
    <lineage>
        <taxon>Bacteria</taxon>
        <taxon>Bacillati</taxon>
        <taxon>Actinomycetota</taxon>
        <taxon>Actinomycetes</taxon>
        <taxon>Kitasatosporales</taxon>
        <taxon>Streptomycetaceae</taxon>
        <taxon>Streptomyces</taxon>
    </lineage>
</organism>
<feature type="compositionally biased region" description="Pro residues" evidence="7">
    <location>
        <begin position="533"/>
        <end position="550"/>
    </location>
</feature>
<evidence type="ECO:0000256" key="4">
    <source>
        <dbReference type="ARBA" id="ARBA00023125"/>
    </source>
</evidence>
<dbReference type="RefSeq" id="WP_392825072.1">
    <property type="nucleotide sequence ID" value="NZ_JBICYV010000028.1"/>
</dbReference>
<feature type="region of interest" description="Disordered" evidence="7">
    <location>
        <begin position="1"/>
        <end position="23"/>
    </location>
</feature>
<dbReference type="EMBL" id="JBICYV010000028">
    <property type="protein sequence ID" value="MFG3016345.1"/>
    <property type="molecule type" value="Genomic_DNA"/>
</dbReference>
<feature type="DNA-binding region" description="OmpR/PhoB-type" evidence="6">
    <location>
        <begin position="22"/>
        <end position="127"/>
    </location>
</feature>